<evidence type="ECO:0000256" key="1">
    <source>
        <dbReference type="ARBA" id="ARBA00022801"/>
    </source>
</evidence>
<evidence type="ECO:0000313" key="4">
    <source>
        <dbReference type="EMBL" id="MBB6038065.1"/>
    </source>
</evidence>
<dbReference type="RefSeq" id="WP_184790873.1">
    <property type="nucleotide sequence ID" value="NZ_BONT01000048.1"/>
</dbReference>
<dbReference type="GO" id="GO:0008745">
    <property type="term" value="F:N-acetylmuramoyl-L-alanine amidase activity"/>
    <property type="evidence" value="ECO:0007669"/>
    <property type="project" value="UniProtKB-EC"/>
</dbReference>
<proteinExistence type="predicted"/>
<reference evidence="4 5" key="1">
    <citation type="submission" date="2020-08" db="EMBL/GenBank/DDBJ databases">
        <title>Genomic Encyclopedia of Type Strains, Phase IV (KMG-IV): sequencing the most valuable type-strain genomes for metagenomic binning, comparative biology and taxonomic classification.</title>
        <authorList>
            <person name="Goeker M."/>
        </authorList>
    </citation>
    <scope>NUCLEOTIDE SEQUENCE [LARGE SCALE GENOMIC DNA]</scope>
    <source>
        <strain evidence="4 5">YIM 65646</strain>
    </source>
</reference>
<dbReference type="SUPFAM" id="SSF53187">
    <property type="entry name" value="Zn-dependent exopeptidases"/>
    <property type="match status" value="1"/>
</dbReference>
<dbReference type="Gene3D" id="3.40.630.40">
    <property type="entry name" value="Zn-dependent exopeptidases"/>
    <property type="match status" value="1"/>
</dbReference>
<dbReference type="GO" id="GO:0009253">
    <property type="term" value="P:peptidoglycan catabolic process"/>
    <property type="evidence" value="ECO:0007669"/>
    <property type="project" value="InterPro"/>
</dbReference>
<name>A0A841FPM0_9ACTN</name>
<dbReference type="SMART" id="SM00646">
    <property type="entry name" value="Ami_3"/>
    <property type="match status" value="1"/>
</dbReference>
<evidence type="ECO:0000256" key="2">
    <source>
        <dbReference type="SAM" id="SignalP"/>
    </source>
</evidence>
<comment type="caution">
    <text evidence="4">The sequence shown here is derived from an EMBL/GenBank/DDBJ whole genome shotgun (WGS) entry which is preliminary data.</text>
</comment>
<dbReference type="EC" id="3.5.1.28" evidence="4"/>
<sequence length="273" mass="28470">MSPGGVRPRRTHPARVRARLLTAVLGVAALLLAAACTQASPEGTAGSVAAQSEGVLGGRVIVIDPGHNGGNAEHPEVVDKLVDVVTKKKPCDTTGTETNDGYPEHAFNWDVAERLAAVLRERGATVLLTREGDDGVGPCITERAAVANDAGADVAVSIHADGGSAKGHGFHIMEPVLVKGHNDEIVKPSHQLAIAIRDAYEEGTGLPPADYIGDDGLNPRDDMGGLNLTTVPKVMVECGNMRHKGDAEKLSDADFRQKIAESIAAGLTTYLEA</sequence>
<dbReference type="PANTHER" id="PTHR30404">
    <property type="entry name" value="N-ACETYLMURAMOYL-L-ALANINE AMIDASE"/>
    <property type="match status" value="1"/>
</dbReference>
<dbReference type="AlphaFoldDB" id="A0A841FPM0"/>
<protein>
    <submittedName>
        <fullName evidence="4">N-acetylmuramoyl-L-alanine amidase</fullName>
        <ecNumber evidence="4">3.5.1.28</ecNumber>
    </submittedName>
</protein>
<gene>
    <name evidence="4" type="ORF">HNR73_005945</name>
</gene>
<dbReference type="Proteomes" id="UP000548476">
    <property type="component" value="Unassembled WGS sequence"/>
</dbReference>
<dbReference type="CDD" id="cd02696">
    <property type="entry name" value="MurNAc-LAA"/>
    <property type="match status" value="1"/>
</dbReference>
<dbReference type="PANTHER" id="PTHR30404:SF0">
    <property type="entry name" value="N-ACETYLMURAMOYL-L-ALANINE AMIDASE AMIC"/>
    <property type="match status" value="1"/>
</dbReference>
<feature type="chain" id="PRO_5032985703" evidence="2">
    <location>
        <begin position="40"/>
        <end position="273"/>
    </location>
</feature>
<keyword evidence="1 4" id="KW-0378">Hydrolase</keyword>
<dbReference type="InterPro" id="IPR050695">
    <property type="entry name" value="N-acetylmuramoyl_amidase_3"/>
</dbReference>
<organism evidence="4 5">
    <name type="scientific">Phytomonospora endophytica</name>
    <dbReference type="NCBI Taxonomy" id="714109"/>
    <lineage>
        <taxon>Bacteria</taxon>
        <taxon>Bacillati</taxon>
        <taxon>Actinomycetota</taxon>
        <taxon>Actinomycetes</taxon>
        <taxon>Micromonosporales</taxon>
        <taxon>Micromonosporaceae</taxon>
        <taxon>Phytomonospora</taxon>
    </lineage>
</organism>
<dbReference type="EMBL" id="JACHGT010000015">
    <property type="protein sequence ID" value="MBB6038065.1"/>
    <property type="molecule type" value="Genomic_DNA"/>
</dbReference>
<keyword evidence="2" id="KW-0732">Signal</keyword>
<feature type="signal peptide" evidence="2">
    <location>
        <begin position="1"/>
        <end position="39"/>
    </location>
</feature>
<keyword evidence="5" id="KW-1185">Reference proteome</keyword>
<accession>A0A841FPM0</accession>
<dbReference type="InterPro" id="IPR002508">
    <property type="entry name" value="MurNAc-LAA_cat"/>
</dbReference>
<dbReference type="Pfam" id="PF01520">
    <property type="entry name" value="Amidase_3"/>
    <property type="match status" value="1"/>
</dbReference>
<evidence type="ECO:0000313" key="5">
    <source>
        <dbReference type="Proteomes" id="UP000548476"/>
    </source>
</evidence>
<feature type="domain" description="MurNAc-LAA" evidence="3">
    <location>
        <begin position="144"/>
        <end position="268"/>
    </location>
</feature>
<evidence type="ECO:0000259" key="3">
    <source>
        <dbReference type="SMART" id="SM00646"/>
    </source>
</evidence>
<dbReference type="GO" id="GO:0030288">
    <property type="term" value="C:outer membrane-bounded periplasmic space"/>
    <property type="evidence" value="ECO:0007669"/>
    <property type="project" value="TreeGrafter"/>
</dbReference>